<organism evidence="11 12">
    <name type="scientific">Sphaerobolus stellatus (strain SS14)</name>
    <dbReference type="NCBI Taxonomy" id="990650"/>
    <lineage>
        <taxon>Eukaryota</taxon>
        <taxon>Fungi</taxon>
        <taxon>Dikarya</taxon>
        <taxon>Basidiomycota</taxon>
        <taxon>Agaricomycotina</taxon>
        <taxon>Agaricomycetes</taxon>
        <taxon>Phallomycetidae</taxon>
        <taxon>Geastrales</taxon>
        <taxon>Sphaerobolaceae</taxon>
        <taxon>Sphaerobolus</taxon>
    </lineage>
</organism>
<keyword evidence="12" id="KW-1185">Reference proteome</keyword>
<comment type="catalytic activity">
    <reaction evidence="1">
        <text>Hydrolysis of terminal, non-reducing beta-D-glucosyl residues with release of beta-D-glucose.</text>
        <dbReference type="EC" id="3.2.1.21"/>
    </reaction>
</comment>
<evidence type="ECO:0000256" key="9">
    <source>
        <dbReference type="ARBA" id="ARBA00023326"/>
    </source>
</evidence>
<dbReference type="PANTHER" id="PTHR42715:SF2">
    <property type="entry name" value="BETA-GLUCOSIDASE F-RELATED"/>
    <property type="match status" value="1"/>
</dbReference>
<gene>
    <name evidence="11" type="ORF">M422DRAFT_184119</name>
</gene>
<dbReference type="AlphaFoldDB" id="A0A0C9UDC8"/>
<feature type="domain" description="Glycoside hydrolase family 3 C-terminal" evidence="10">
    <location>
        <begin position="4"/>
        <end position="180"/>
    </location>
</feature>
<evidence type="ECO:0000313" key="11">
    <source>
        <dbReference type="EMBL" id="KIJ32724.1"/>
    </source>
</evidence>
<comment type="pathway">
    <text evidence="2">Glycan metabolism; cellulose degradation.</text>
</comment>
<dbReference type="EC" id="3.2.1.21" evidence="4"/>
<keyword evidence="9" id="KW-0624">Polysaccharide degradation</keyword>
<dbReference type="InterPro" id="IPR050288">
    <property type="entry name" value="Cellulose_deg_GH3"/>
</dbReference>
<feature type="non-terminal residue" evidence="11">
    <location>
        <position position="210"/>
    </location>
</feature>
<evidence type="ECO:0000256" key="8">
    <source>
        <dbReference type="ARBA" id="ARBA00023295"/>
    </source>
</evidence>
<dbReference type="Proteomes" id="UP000054279">
    <property type="component" value="Unassembled WGS sequence"/>
</dbReference>
<dbReference type="EMBL" id="KN837223">
    <property type="protein sequence ID" value="KIJ32724.1"/>
    <property type="molecule type" value="Genomic_DNA"/>
</dbReference>
<evidence type="ECO:0000259" key="10">
    <source>
        <dbReference type="Pfam" id="PF01915"/>
    </source>
</evidence>
<accession>A0A0C9UDC8</accession>
<dbReference type="GO" id="GO:0008422">
    <property type="term" value="F:beta-glucosidase activity"/>
    <property type="evidence" value="ECO:0007669"/>
    <property type="project" value="UniProtKB-EC"/>
</dbReference>
<proteinExistence type="inferred from homology"/>
<evidence type="ECO:0000313" key="12">
    <source>
        <dbReference type="Proteomes" id="UP000054279"/>
    </source>
</evidence>
<evidence type="ECO:0000256" key="4">
    <source>
        <dbReference type="ARBA" id="ARBA00012744"/>
    </source>
</evidence>
<evidence type="ECO:0000256" key="1">
    <source>
        <dbReference type="ARBA" id="ARBA00000448"/>
    </source>
</evidence>
<dbReference type="InterPro" id="IPR002772">
    <property type="entry name" value="Glyco_hydro_3_C"/>
</dbReference>
<dbReference type="PANTHER" id="PTHR42715">
    <property type="entry name" value="BETA-GLUCOSIDASE"/>
    <property type="match status" value="1"/>
</dbReference>
<dbReference type="HOGENOM" id="CLU_113966_0_0_1"/>
<evidence type="ECO:0000256" key="5">
    <source>
        <dbReference type="ARBA" id="ARBA00022801"/>
    </source>
</evidence>
<dbReference type="InterPro" id="IPR036881">
    <property type="entry name" value="Glyco_hydro_3_C_sf"/>
</dbReference>
<evidence type="ECO:0000256" key="3">
    <source>
        <dbReference type="ARBA" id="ARBA00005336"/>
    </source>
</evidence>
<reference evidence="11 12" key="1">
    <citation type="submission" date="2014-06" db="EMBL/GenBank/DDBJ databases">
        <title>Evolutionary Origins and Diversification of the Mycorrhizal Mutualists.</title>
        <authorList>
            <consortium name="DOE Joint Genome Institute"/>
            <consortium name="Mycorrhizal Genomics Consortium"/>
            <person name="Kohler A."/>
            <person name="Kuo A."/>
            <person name="Nagy L.G."/>
            <person name="Floudas D."/>
            <person name="Copeland A."/>
            <person name="Barry K.W."/>
            <person name="Cichocki N."/>
            <person name="Veneault-Fourrey C."/>
            <person name="LaButti K."/>
            <person name="Lindquist E.A."/>
            <person name="Lipzen A."/>
            <person name="Lundell T."/>
            <person name="Morin E."/>
            <person name="Murat C."/>
            <person name="Riley R."/>
            <person name="Ohm R."/>
            <person name="Sun H."/>
            <person name="Tunlid A."/>
            <person name="Henrissat B."/>
            <person name="Grigoriev I.V."/>
            <person name="Hibbett D.S."/>
            <person name="Martin F."/>
        </authorList>
    </citation>
    <scope>NUCLEOTIDE SEQUENCE [LARGE SCALE GENOMIC DNA]</scope>
    <source>
        <strain evidence="11 12">SS14</strain>
    </source>
</reference>
<dbReference type="Gene3D" id="3.40.50.1700">
    <property type="entry name" value="Glycoside hydrolase family 3 C-terminal domain"/>
    <property type="match status" value="1"/>
</dbReference>
<dbReference type="SUPFAM" id="SSF52279">
    <property type="entry name" value="Beta-D-glucan exohydrolase, C-terminal domain"/>
    <property type="match status" value="1"/>
</dbReference>
<evidence type="ECO:0000256" key="6">
    <source>
        <dbReference type="ARBA" id="ARBA00023001"/>
    </source>
</evidence>
<comment type="similarity">
    <text evidence="3">Belongs to the glycosyl hydrolase 3 family.</text>
</comment>
<dbReference type="Pfam" id="PF01915">
    <property type="entry name" value="Glyco_hydro_3_C"/>
    <property type="match status" value="1"/>
</dbReference>
<keyword evidence="6" id="KW-0136">Cellulose degradation</keyword>
<keyword evidence="8" id="KW-0326">Glycosidase</keyword>
<dbReference type="OrthoDB" id="416222at2759"/>
<evidence type="ECO:0000256" key="7">
    <source>
        <dbReference type="ARBA" id="ARBA00023277"/>
    </source>
</evidence>
<keyword evidence="5" id="KW-0378">Hydrolase</keyword>
<feature type="non-terminal residue" evidence="11">
    <location>
        <position position="1"/>
    </location>
</feature>
<sequence length="210" mass="22782">EFLYLIDPLNAIQTFMRTNNPTTPVERLLDDFNFGAVDLLAVQADTCLMFTNADSGEGYITVDGNSGDRTIITLWHGDEALIQRTASSCVNTIVVMHIVEPVTVETWIGHPNATAIINAGFPGQESGTALVNVLFGAVNLSGRLPYTIAKQMSDYPADISYSRNDGAFAQITYDKGLNVDCKCVGLCSLKHVRDADGCADTLTQKHYAEV</sequence>
<protein>
    <recommendedName>
        <fullName evidence="4">beta-glucosidase</fullName>
        <ecNumber evidence="4">3.2.1.21</ecNumber>
    </recommendedName>
</protein>
<evidence type="ECO:0000256" key="2">
    <source>
        <dbReference type="ARBA" id="ARBA00004987"/>
    </source>
</evidence>
<name>A0A0C9UDC8_SPHS4</name>
<keyword evidence="7" id="KW-0119">Carbohydrate metabolism</keyword>
<dbReference type="GO" id="GO:0030245">
    <property type="term" value="P:cellulose catabolic process"/>
    <property type="evidence" value="ECO:0007669"/>
    <property type="project" value="UniProtKB-KW"/>
</dbReference>